<feature type="compositionally biased region" description="Basic and acidic residues" evidence="1">
    <location>
        <begin position="351"/>
        <end position="380"/>
    </location>
</feature>
<sequence length="812" mass="91019">MQYQSLPMVPIVLDINVRTLVYIDVYVPDFSTARLGWTHFEAIILPCVERCKGLKLLTIRLREQYVLRLFHGILDRKLTVISTRYFVDRARSGIAKQHESFSSVNRTKAIRLKRVHPEVKRWHSMPQKRLPIDANSWLLVRDSMIPVVARDGNILMPLNVLRGASHVLIDVKVKSLPACPVEVSFLNGLCKKSGLTFNFSRDTELVRLDALLALCPDVRIEALHTNDPLNSLIMLKNSMPRVGRTTETSIALETSSKSPSASDQPKSKFDGLSNHDELPKRNNSSELATNSLSNKHLHEPFPVGNVVDQDQTLPSDINPPPLIPIGNIEDFSGLRSRGSGIIMSCKTADNQTERQEPDSERKKAEEVEANKGKSSTDNKDIAIPSPPKPGKIISDVEIIQVNCFQRMLTCILRGKLKARYALVESVMRLYFPQCKLEEFIQYLASELSVMLHTLKKREEKALIKFYGIPTDRLHTNLIIKLKDFVPRVAWLQHRFGNMDAPEPVKSFPIPFCSQINNAECVKALAFPICPVNLQNNNIECVTSSLTLPVCPQNKYVQCVKPLTIPACPVSSQNNDTECVKPSTTSMYPAYSQNNITLQTHGQNIDVNKVEVGGGDDQLVLKVTDSQRYSSKADLKHAGISIGGVMSKHVSSCAPVNQVGPNLMQCSKPQQHDWVAQSYPVCPEINTRNLDVDSMKLPVCNMADVARMQCVNYAFQQRTSEMPKVPLGNAIKRIHCRINREFENCGSVSNPYYFCNPSESLQNNSYANHTSRKRLHKPASLPSKRLATGMTNGFYPLNQCALDNPFPRLSMNL</sequence>
<dbReference type="Proteomes" id="UP001208570">
    <property type="component" value="Unassembled WGS sequence"/>
</dbReference>
<gene>
    <name evidence="2" type="ORF">LSH36_147g03067</name>
</gene>
<evidence type="ECO:0000256" key="1">
    <source>
        <dbReference type="SAM" id="MobiDB-lite"/>
    </source>
</evidence>
<feature type="compositionally biased region" description="Polar residues" evidence="1">
    <location>
        <begin position="281"/>
        <end position="294"/>
    </location>
</feature>
<name>A0AAD9JUU7_9ANNE</name>
<feature type="compositionally biased region" description="Polar residues" evidence="1">
    <location>
        <begin position="245"/>
        <end position="264"/>
    </location>
</feature>
<evidence type="ECO:0000313" key="2">
    <source>
        <dbReference type="EMBL" id="KAK2159732.1"/>
    </source>
</evidence>
<feature type="compositionally biased region" description="Basic and acidic residues" evidence="1">
    <location>
        <begin position="265"/>
        <end position="280"/>
    </location>
</feature>
<comment type="caution">
    <text evidence="2">The sequence shown here is derived from an EMBL/GenBank/DDBJ whole genome shotgun (WGS) entry which is preliminary data.</text>
</comment>
<evidence type="ECO:0000313" key="3">
    <source>
        <dbReference type="Proteomes" id="UP001208570"/>
    </source>
</evidence>
<protein>
    <submittedName>
        <fullName evidence="2">Uncharacterized protein</fullName>
    </submittedName>
</protein>
<proteinExistence type="predicted"/>
<keyword evidence="3" id="KW-1185">Reference proteome</keyword>
<reference evidence="2" key="1">
    <citation type="journal article" date="2023" name="Mol. Biol. Evol.">
        <title>Third-Generation Sequencing Reveals the Adaptive Role of the Epigenome in Three Deep-Sea Polychaetes.</title>
        <authorList>
            <person name="Perez M."/>
            <person name="Aroh O."/>
            <person name="Sun Y."/>
            <person name="Lan Y."/>
            <person name="Juniper S.K."/>
            <person name="Young C.R."/>
            <person name="Angers B."/>
            <person name="Qian P.Y."/>
        </authorList>
    </citation>
    <scope>NUCLEOTIDE SEQUENCE</scope>
    <source>
        <strain evidence="2">P08H-3</strain>
    </source>
</reference>
<organism evidence="2 3">
    <name type="scientific">Paralvinella palmiformis</name>
    <dbReference type="NCBI Taxonomy" id="53620"/>
    <lineage>
        <taxon>Eukaryota</taxon>
        <taxon>Metazoa</taxon>
        <taxon>Spiralia</taxon>
        <taxon>Lophotrochozoa</taxon>
        <taxon>Annelida</taxon>
        <taxon>Polychaeta</taxon>
        <taxon>Sedentaria</taxon>
        <taxon>Canalipalpata</taxon>
        <taxon>Terebellida</taxon>
        <taxon>Terebelliformia</taxon>
        <taxon>Alvinellidae</taxon>
        <taxon>Paralvinella</taxon>
    </lineage>
</organism>
<dbReference type="EMBL" id="JAODUP010000147">
    <property type="protein sequence ID" value="KAK2159732.1"/>
    <property type="molecule type" value="Genomic_DNA"/>
</dbReference>
<feature type="region of interest" description="Disordered" evidence="1">
    <location>
        <begin position="344"/>
        <end position="386"/>
    </location>
</feature>
<accession>A0AAD9JUU7</accession>
<feature type="region of interest" description="Disordered" evidence="1">
    <location>
        <begin position="245"/>
        <end position="321"/>
    </location>
</feature>
<dbReference type="AlphaFoldDB" id="A0AAD9JUU7"/>